<feature type="transmembrane region" description="Helical" evidence="1">
    <location>
        <begin position="78"/>
        <end position="94"/>
    </location>
</feature>
<dbReference type="EMBL" id="CP001687">
    <property type="protein sequence ID" value="ACV12586.1"/>
    <property type="molecule type" value="Genomic_DNA"/>
</dbReference>
<evidence type="ECO:0000313" key="2">
    <source>
        <dbReference type="EMBL" id="ACV12586.1"/>
    </source>
</evidence>
<feature type="transmembrane region" description="Helical" evidence="1">
    <location>
        <begin position="20"/>
        <end position="47"/>
    </location>
</feature>
<evidence type="ECO:0000256" key="1">
    <source>
        <dbReference type="SAM" id="Phobius"/>
    </source>
</evidence>
<feature type="transmembrane region" description="Helical" evidence="1">
    <location>
        <begin position="114"/>
        <end position="136"/>
    </location>
</feature>
<protein>
    <submittedName>
        <fullName evidence="2">Uncharacterized protein</fullName>
    </submittedName>
</protein>
<keyword evidence="1" id="KW-0472">Membrane</keyword>
<feature type="transmembrane region" description="Helical" evidence="1">
    <location>
        <begin position="54"/>
        <end position="72"/>
    </location>
</feature>
<dbReference type="eggNOG" id="arCOG09144">
    <property type="taxonomic scope" value="Archaea"/>
</dbReference>
<gene>
    <name evidence="2" type="ordered locus">Huta_2420</name>
</gene>
<keyword evidence="1" id="KW-1133">Transmembrane helix</keyword>
<sequence>MMDEEIRPPRVGVLMTGGAVTVATLAMALVPSAAVVAMIGGVIAVVGTARGSRVILGIGTVCQIGAIVFAGAAALPPGLLLVAVLGVVLGWDVGEQSINVTEQLGAGATMVRSIVVHAAATTLVGAVAMVIVYGTFLASSGGQPLVALVAFLGGGGLVLLAMRA</sequence>
<dbReference type="InterPro" id="IPR055941">
    <property type="entry name" value="DUF7519"/>
</dbReference>
<organism evidence="2 3">
    <name type="scientific">Halorhabdus utahensis (strain DSM 12940 / JCM 11049 / AX-2)</name>
    <dbReference type="NCBI Taxonomy" id="519442"/>
    <lineage>
        <taxon>Archaea</taxon>
        <taxon>Methanobacteriati</taxon>
        <taxon>Methanobacteriota</taxon>
        <taxon>Stenosarchaea group</taxon>
        <taxon>Halobacteria</taxon>
        <taxon>Halobacteriales</taxon>
        <taxon>Haloarculaceae</taxon>
        <taxon>Halorhabdus</taxon>
    </lineage>
</organism>
<reference evidence="2 3" key="1">
    <citation type="journal article" date="2009" name="Stand. Genomic Sci.">
        <title>Complete genome sequence of Halorhabdus utahensis type strain (AX-2).</title>
        <authorList>
            <person name="Anderson I."/>
            <person name="Tindall B.J."/>
            <person name="Pomrenke H."/>
            <person name="Goker M."/>
            <person name="Lapidus A."/>
            <person name="Nolan M."/>
            <person name="Copeland A."/>
            <person name="Glavina Del Rio T."/>
            <person name="Chen F."/>
            <person name="Tice H."/>
            <person name="Cheng J.F."/>
            <person name="Lucas S."/>
            <person name="Chertkov O."/>
            <person name="Bruce D."/>
            <person name="Brettin T."/>
            <person name="Detter J.C."/>
            <person name="Han C."/>
            <person name="Goodwin L."/>
            <person name="Land M."/>
            <person name="Hauser L."/>
            <person name="Chang Y.J."/>
            <person name="Jeffries C.D."/>
            <person name="Pitluck S."/>
            <person name="Pati A."/>
            <person name="Mavromatis K."/>
            <person name="Ivanova N."/>
            <person name="Ovchinnikova G."/>
            <person name="Chen A."/>
            <person name="Palaniappan K."/>
            <person name="Chain P."/>
            <person name="Rohde M."/>
            <person name="Bristow J."/>
            <person name="Eisen J.A."/>
            <person name="Markowitz V."/>
            <person name="Hugenholtz P."/>
            <person name="Kyrpides N.C."/>
            <person name="Klenk H.P."/>
        </authorList>
    </citation>
    <scope>NUCLEOTIDE SEQUENCE [LARGE SCALE GENOMIC DNA]</scope>
    <source>
        <strain evidence="3">DSM 12940 / JCM 11049 / AX-2</strain>
    </source>
</reference>
<dbReference type="STRING" id="519442.Huta_2420"/>
<dbReference type="Proteomes" id="UP000002071">
    <property type="component" value="Chromosome"/>
</dbReference>
<proteinExistence type="predicted"/>
<dbReference type="AlphaFoldDB" id="C7NME7"/>
<name>C7NME7_HALUD</name>
<accession>C7NME7</accession>
<dbReference type="Pfam" id="PF24363">
    <property type="entry name" value="DUF7519"/>
    <property type="match status" value="1"/>
</dbReference>
<dbReference type="HOGENOM" id="CLU_100865_1_0_2"/>
<evidence type="ECO:0000313" key="3">
    <source>
        <dbReference type="Proteomes" id="UP000002071"/>
    </source>
</evidence>
<dbReference type="KEGG" id="hut:Huta_2420"/>
<keyword evidence="1" id="KW-0812">Transmembrane</keyword>
<keyword evidence="3" id="KW-1185">Reference proteome</keyword>
<feature type="transmembrane region" description="Helical" evidence="1">
    <location>
        <begin position="142"/>
        <end position="162"/>
    </location>
</feature>